<dbReference type="GO" id="GO:0070041">
    <property type="term" value="F:rRNA (uridine-C5-)-methyltransferase activity"/>
    <property type="evidence" value="ECO:0007669"/>
    <property type="project" value="TreeGrafter"/>
</dbReference>
<evidence type="ECO:0000313" key="7">
    <source>
        <dbReference type="EMBL" id="HIU24868.1"/>
    </source>
</evidence>
<dbReference type="InterPro" id="IPR002792">
    <property type="entry name" value="TRAM_dom"/>
</dbReference>
<dbReference type="EC" id="2.1.1.190" evidence="7"/>
<proteinExistence type="inferred from homology"/>
<dbReference type="AlphaFoldDB" id="A0A9D1HYC8"/>
<dbReference type="Gene3D" id="2.40.50.1070">
    <property type="match status" value="1"/>
</dbReference>
<evidence type="ECO:0000256" key="1">
    <source>
        <dbReference type="ARBA" id="ARBA00022603"/>
    </source>
</evidence>
<accession>A0A9D1HYC8</accession>
<dbReference type="InterPro" id="IPR029063">
    <property type="entry name" value="SAM-dependent_MTases_sf"/>
</dbReference>
<reference evidence="7" key="1">
    <citation type="submission" date="2020-10" db="EMBL/GenBank/DDBJ databases">
        <authorList>
            <person name="Gilroy R."/>
        </authorList>
    </citation>
    <scope>NUCLEOTIDE SEQUENCE</scope>
    <source>
        <strain evidence="7">ChiHcec3-6078</strain>
    </source>
</reference>
<evidence type="ECO:0000259" key="6">
    <source>
        <dbReference type="PROSITE" id="PS50926"/>
    </source>
</evidence>
<dbReference type="InterPro" id="IPR030390">
    <property type="entry name" value="MeTrfase_TrmA_AS"/>
</dbReference>
<feature type="domain" description="TRAM" evidence="6">
    <location>
        <begin position="1"/>
        <end position="58"/>
    </location>
</feature>
<feature type="binding site" evidence="4">
    <location>
        <position position="306"/>
    </location>
    <ligand>
        <name>S-adenosyl-L-methionine</name>
        <dbReference type="ChEBI" id="CHEBI:59789"/>
    </ligand>
</feature>
<dbReference type="PANTHER" id="PTHR11061:SF30">
    <property type="entry name" value="TRNA (URACIL(54)-C(5))-METHYLTRANSFERASE"/>
    <property type="match status" value="1"/>
</dbReference>
<dbReference type="PROSITE" id="PS01230">
    <property type="entry name" value="TRMA_1"/>
    <property type="match status" value="1"/>
</dbReference>
<organism evidence="7 8">
    <name type="scientific">Candidatus Allocopromorpha excrementigallinarum</name>
    <dbReference type="NCBI Taxonomy" id="2840742"/>
    <lineage>
        <taxon>Bacteria</taxon>
        <taxon>Bacillati</taxon>
        <taxon>Bacillota</taxon>
        <taxon>Clostridia</taxon>
        <taxon>Eubacteriales</taxon>
        <taxon>Eubacteriaceae</taxon>
        <taxon>Eubacteriaceae incertae sedis</taxon>
        <taxon>Candidatus Allocopromorpha</taxon>
    </lineage>
</organism>
<dbReference type="EMBL" id="DVMP01000001">
    <property type="protein sequence ID" value="HIU24868.1"/>
    <property type="molecule type" value="Genomic_DNA"/>
</dbReference>
<sequence>MEKGQILEVLIEDMGSEGEGIGRWEGMAVFVPGAVTGDMAEVQIVKVKKRYAMARCIEIKKASPLRNGAFSCRHFEEGCGGCGFGALGYEAQLSIKEKQVRDKLIRIGEIEDPAVKAIIGMKEEDNRGRGRFRYRNKAQFHVASADEGFSDGDRRGGPAPAVGFYRRKSRRVIDCGDCLLQTEAAMAAAGALRRFMDEFHVPAWDPVRKKGLIRRLIVKSAFGTEEVMAVIVIKGGEIPHAEELIRAVDEAVYEAGSYLESIVVNVQEDTADEGLGKKSFVLAGKPTIKDCLGGMEFEISPESFYQVNPVQTERLYERVREYCGLTGKEILLDIYCGVGAIGLFCASRAGYVIGIETVKSAVLDANRNAVINGIVNARYIEGRAEDILPRCLSSHWEEEEIDPQLASMIKNADVAVLDPPRAGCMPNLLEAVAAAGVKKIVYVSCDPATMARDVKLLKTLGYEFIEATPVDMFPNTGSVETVVLLSHKKT</sequence>
<dbReference type="Pfam" id="PF05958">
    <property type="entry name" value="tRNA_U5-meth_tr"/>
    <property type="match status" value="1"/>
</dbReference>
<keyword evidence="2 4" id="KW-0808">Transferase</keyword>
<gene>
    <name evidence="7" type="primary">rlmD</name>
    <name evidence="7" type="ORF">IAC50_00025</name>
</gene>
<feature type="binding site" evidence="4">
    <location>
        <position position="335"/>
    </location>
    <ligand>
        <name>S-adenosyl-L-methionine</name>
        <dbReference type="ChEBI" id="CHEBI:59789"/>
    </ligand>
</feature>
<dbReference type="Proteomes" id="UP000824090">
    <property type="component" value="Unassembled WGS sequence"/>
</dbReference>
<feature type="active site" evidence="5">
    <location>
        <position position="445"/>
    </location>
</feature>
<dbReference type="Pfam" id="PF01938">
    <property type="entry name" value="TRAM"/>
    <property type="match status" value="1"/>
</dbReference>
<dbReference type="InterPro" id="IPR012340">
    <property type="entry name" value="NA-bd_OB-fold"/>
</dbReference>
<dbReference type="Gene3D" id="2.40.50.140">
    <property type="entry name" value="Nucleic acid-binding proteins"/>
    <property type="match status" value="1"/>
</dbReference>
<name>A0A9D1HYC8_9FIRM</name>
<evidence type="ECO:0000256" key="2">
    <source>
        <dbReference type="ARBA" id="ARBA00022679"/>
    </source>
</evidence>
<comment type="caution">
    <text evidence="7">The sequence shown here is derived from an EMBL/GenBank/DDBJ whole genome shotgun (WGS) entry which is preliminary data.</text>
</comment>
<protein>
    <submittedName>
        <fullName evidence="7">23S rRNA (Uracil(1939)-C(5))-methyltransferase RlmD</fullName>
        <ecNumber evidence="7">2.1.1.190</ecNumber>
    </submittedName>
</protein>
<dbReference type="Gene3D" id="3.40.50.150">
    <property type="entry name" value="Vaccinia Virus protein VP39"/>
    <property type="match status" value="1"/>
</dbReference>
<evidence type="ECO:0000256" key="5">
    <source>
        <dbReference type="PROSITE-ProRule" id="PRU10015"/>
    </source>
</evidence>
<dbReference type="PROSITE" id="PS50926">
    <property type="entry name" value="TRAM"/>
    <property type="match status" value="1"/>
</dbReference>
<dbReference type="SUPFAM" id="SSF50249">
    <property type="entry name" value="Nucleic acid-binding proteins"/>
    <property type="match status" value="1"/>
</dbReference>
<dbReference type="NCBIfam" id="TIGR00479">
    <property type="entry name" value="rumA"/>
    <property type="match status" value="1"/>
</dbReference>
<dbReference type="SUPFAM" id="SSF53335">
    <property type="entry name" value="S-adenosyl-L-methionine-dependent methyltransferases"/>
    <property type="match status" value="1"/>
</dbReference>
<reference evidence="7" key="2">
    <citation type="journal article" date="2021" name="PeerJ">
        <title>Extensive microbial diversity within the chicken gut microbiome revealed by metagenomics and culture.</title>
        <authorList>
            <person name="Gilroy R."/>
            <person name="Ravi A."/>
            <person name="Getino M."/>
            <person name="Pursley I."/>
            <person name="Horton D.L."/>
            <person name="Alikhan N.F."/>
            <person name="Baker D."/>
            <person name="Gharbi K."/>
            <person name="Hall N."/>
            <person name="Watson M."/>
            <person name="Adriaenssens E.M."/>
            <person name="Foster-Nyarko E."/>
            <person name="Jarju S."/>
            <person name="Secka A."/>
            <person name="Antonio M."/>
            <person name="Oren A."/>
            <person name="Chaudhuri R.R."/>
            <person name="La Ragione R."/>
            <person name="Hildebrand F."/>
            <person name="Pallen M.J."/>
        </authorList>
    </citation>
    <scope>NUCLEOTIDE SEQUENCE</scope>
    <source>
        <strain evidence="7">ChiHcec3-6078</strain>
    </source>
</reference>
<evidence type="ECO:0000313" key="8">
    <source>
        <dbReference type="Proteomes" id="UP000824090"/>
    </source>
</evidence>
<dbReference type="PANTHER" id="PTHR11061">
    <property type="entry name" value="RNA M5U METHYLTRANSFERASE"/>
    <property type="match status" value="1"/>
</dbReference>
<keyword evidence="3 4" id="KW-0949">S-adenosyl-L-methionine</keyword>
<dbReference type="GO" id="GO:0070475">
    <property type="term" value="P:rRNA base methylation"/>
    <property type="evidence" value="ECO:0007669"/>
    <property type="project" value="TreeGrafter"/>
</dbReference>
<feature type="active site" description="Nucleophile" evidence="4">
    <location>
        <position position="445"/>
    </location>
</feature>
<feature type="binding site" evidence="4">
    <location>
        <position position="418"/>
    </location>
    <ligand>
        <name>S-adenosyl-L-methionine</name>
        <dbReference type="ChEBI" id="CHEBI:59789"/>
    </ligand>
</feature>
<comment type="similarity">
    <text evidence="4">Belongs to the class I-like SAM-binding methyltransferase superfamily. RNA M5U methyltransferase family.</text>
</comment>
<evidence type="ECO:0000256" key="4">
    <source>
        <dbReference type="PROSITE-ProRule" id="PRU01024"/>
    </source>
</evidence>
<evidence type="ECO:0000256" key="3">
    <source>
        <dbReference type="ARBA" id="ARBA00022691"/>
    </source>
</evidence>
<dbReference type="PROSITE" id="PS51687">
    <property type="entry name" value="SAM_MT_RNA_M5U"/>
    <property type="match status" value="1"/>
</dbReference>
<dbReference type="CDD" id="cd02440">
    <property type="entry name" value="AdoMet_MTases"/>
    <property type="match status" value="1"/>
</dbReference>
<feature type="binding site" evidence="4">
    <location>
        <position position="356"/>
    </location>
    <ligand>
        <name>S-adenosyl-L-methionine</name>
        <dbReference type="ChEBI" id="CHEBI:59789"/>
    </ligand>
</feature>
<dbReference type="InterPro" id="IPR010280">
    <property type="entry name" value="U5_MeTrfase_fam"/>
</dbReference>
<keyword evidence="1 4" id="KW-0489">Methyltransferase</keyword>